<feature type="non-terminal residue" evidence="2">
    <location>
        <position position="190"/>
    </location>
</feature>
<dbReference type="PANTHER" id="PTHR46112:SF3">
    <property type="entry name" value="AMINOPEPTIDASE YPDF"/>
    <property type="match status" value="1"/>
</dbReference>
<dbReference type="InterPro" id="IPR050659">
    <property type="entry name" value="Peptidase_M24B"/>
</dbReference>
<feature type="domain" description="Creatinase N-terminal" evidence="1">
    <location>
        <begin position="17"/>
        <end position="158"/>
    </location>
</feature>
<evidence type="ECO:0000259" key="1">
    <source>
        <dbReference type="Pfam" id="PF01321"/>
    </source>
</evidence>
<organism evidence="2">
    <name type="scientific">marine sediment metagenome</name>
    <dbReference type="NCBI Taxonomy" id="412755"/>
    <lineage>
        <taxon>unclassified sequences</taxon>
        <taxon>metagenomes</taxon>
        <taxon>ecological metagenomes</taxon>
    </lineage>
</organism>
<dbReference type="EMBL" id="BARS01045177">
    <property type="protein sequence ID" value="GAG29962.1"/>
    <property type="molecule type" value="Genomic_DNA"/>
</dbReference>
<dbReference type="Pfam" id="PF01321">
    <property type="entry name" value="Creatinase_N"/>
    <property type="match status" value="1"/>
</dbReference>
<reference evidence="2" key="1">
    <citation type="journal article" date="2014" name="Front. Microbiol.">
        <title>High frequency of phylogenetically diverse reductive dehalogenase-homologous genes in deep subseafloor sedimentary metagenomes.</title>
        <authorList>
            <person name="Kawai M."/>
            <person name="Futagami T."/>
            <person name="Toyoda A."/>
            <person name="Takaki Y."/>
            <person name="Nishi S."/>
            <person name="Hori S."/>
            <person name="Arai W."/>
            <person name="Tsubouchi T."/>
            <person name="Morono Y."/>
            <person name="Uchiyama I."/>
            <person name="Ito T."/>
            <person name="Fujiyama A."/>
            <person name="Inagaki F."/>
            <person name="Takami H."/>
        </authorList>
    </citation>
    <scope>NUCLEOTIDE SEQUENCE</scope>
    <source>
        <strain evidence="2">Expedition CK06-06</strain>
    </source>
</reference>
<dbReference type="InterPro" id="IPR000587">
    <property type="entry name" value="Creatinase_N"/>
</dbReference>
<protein>
    <recommendedName>
        <fullName evidence="1">Creatinase N-terminal domain-containing protein</fullName>
    </recommendedName>
</protein>
<proteinExistence type="predicted"/>
<sequence length="190" mass="21910">MGVLEYMRFPAEEYKRRCDKARELVKKKGLKGLFITEGGNYTYFSGGTRDFSFSRPHTMLLPQKGEPIAIIQRFPDWNRKREIWFDDIRVYDTMLGLPLEMVVEAMKDVGMGEGRVGAELGYEQRVGISPNDFAKLKEALPGVEFVDAADVFWGIRMIKSPEEIERHRRACHITVQAYNSLFPDLYEGMS</sequence>
<dbReference type="SUPFAM" id="SSF53092">
    <property type="entry name" value="Creatinase/prolidase N-terminal domain"/>
    <property type="match status" value="1"/>
</dbReference>
<dbReference type="InterPro" id="IPR036005">
    <property type="entry name" value="Creatinase/aminopeptidase-like"/>
</dbReference>
<dbReference type="Gene3D" id="3.40.350.10">
    <property type="entry name" value="Creatinase/prolidase N-terminal domain"/>
    <property type="match status" value="1"/>
</dbReference>
<name>X0X3K6_9ZZZZ</name>
<comment type="caution">
    <text evidence="2">The sequence shown here is derived from an EMBL/GenBank/DDBJ whole genome shotgun (WGS) entry which is preliminary data.</text>
</comment>
<dbReference type="SUPFAM" id="SSF55920">
    <property type="entry name" value="Creatinase/aminopeptidase"/>
    <property type="match status" value="1"/>
</dbReference>
<dbReference type="PANTHER" id="PTHR46112">
    <property type="entry name" value="AMINOPEPTIDASE"/>
    <property type="match status" value="1"/>
</dbReference>
<dbReference type="AlphaFoldDB" id="X0X3K6"/>
<evidence type="ECO:0000313" key="2">
    <source>
        <dbReference type="EMBL" id="GAG29962.1"/>
    </source>
</evidence>
<gene>
    <name evidence="2" type="ORF">S01H1_68139</name>
</gene>
<accession>X0X3K6</accession>
<dbReference type="InterPro" id="IPR029149">
    <property type="entry name" value="Creatin/AminoP/Spt16_N"/>
</dbReference>